<keyword evidence="4" id="KW-1185">Reference proteome</keyword>
<evidence type="ECO:0000313" key="4">
    <source>
        <dbReference type="Proteomes" id="UP000305888"/>
    </source>
</evidence>
<dbReference type="RefSeq" id="WP_138577648.1">
    <property type="nucleotide sequence ID" value="NZ_CP040818.1"/>
</dbReference>
<dbReference type="AlphaFoldDB" id="A0A5B8FR45"/>
<dbReference type="NCBIfam" id="TIGR00251">
    <property type="entry name" value="DUF167 family protein"/>
    <property type="match status" value="1"/>
</dbReference>
<evidence type="ECO:0000256" key="1">
    <source>
        <dbReference type="ARBA" id="ARBA00010364"/>
    </source>
</evidence>
<reference evidence="3 4" key="1">
    <citation type="submission" date="2019-06" db="EMBL/GenBank/DDBJ databases">
        <title>Genome sequence of Rhodobacteraceae bacterium D4M1.</title>
        <authorList>
            <person name="Cao J."/>
        </authorList>
    </citation>
    <scope>NUCLEOTIDE SEQUENCE [LARGE SCALE GENOMIC DNA]</scope>
    <source>
        <strain evidence="3 4">D4M1</strain>
    </source>
</reference>
<organism evidence="3 4">
    <name type="scientific">Paroceanicella profunda</name>
    <dbReference type="NCBI Taxonomy" id="2579971"/>
    <lineage>
        <taxon>Bacteria</taxon>
        <taxon>Pseudomonadati</taxon>
        <taxon>Pseudomonadota</taxon>
        <taxon>Alphaproteobacteria</taxon>
        <taxon>Rhodobacterales</taxon>
        <taxon>Paracoccaceae</taxon>
        <taxon>Paroceanicella</taxon>
    </lineage>
</organism>
<dbReference type="OrthoDB" id="3176309at2"/>
<dbReference type="InterPro" id="IPR003746">
    <property type="entry name" value="DUF167"/>
</dbReference>
<dbReference type="Gene3D" id="3.30.1200.10">
    <property type="entry name" value="YggU-like"/>
    <property type="match status" value="1"/>
</dbReference>
<dbReference type="SUPFAM" id="SSF69786">
    <property type="entry name" value="YggU-like"/>
    <property type="match status" value="1"/>
</dbReference>
<evidence type="ECO:0000313" key="3">
    <source>
        <dbReference type="EMBL" id="QDL90845.1"/>
    </source>
</evidence>
<accession>A0A5B8FR45</accession>
<dbReference type="Pfam" id="PF02594">
    <property type="entry name" value="DUF167"/>
    <property type="match status" value="1"/>
</dbReference>
<dbReference type="SMART" id="SM01152">
    <property type="entry name" value="DUF167"/>
    <property type="match status" value="1"/>
</dbReference>
<dbReference type="KEGG" id="ppru:FDP22_03025"/>
<dbReference type="HAMAP" id="MF_00634">
    <property type="entry name" value="UPF0235"/>
    <property type="match status" value="1"/>
</dbReference>
<dbReference type="Proteomes" id="UP000305888">
    <property type="component" value="Chromosome"/>
</dbReference>
<evidence type="ECO:0000256" key="2">
    <source>
        <dbReference type="HAMAP-Rule" id="MF_00634"/>
    </source>
</evidence>
<comment type="similarity">
    <text evidence="1 2">Belongs to the UPF0235 family.</text>
</comment>
<proteinExistence type="inferred from homology"/>
<dbReference type="EMBL" id="CP040818">
    <property type="protein sequence ID" value="QDL90845.1"/>
    <property type="molecule type" value="Genomic_DNA"/>
</dbReference>
<dbReference type="InterPro" id="IPR036591">
    <property type="entry name" value="YggU-like_sf"/>
</dbReference>
<name>A0A5B8FR45_9RHOB</name>
<sequence length="101" mass="10717">MILPWVAQADGLLLTVRLTPRGGRDRIEGVMVQGETVCLRARVATPPVDGEANRALTKLVAKSLGLAPRDVTLVSGETGRIKRLHLAGDAGVLAERLQALV</sequence>
<gene>
    <name evidence="3" type="ORF">FDP22_03025</name>
</gene>
<protein>
    <recommendedName>
        <fullName evidence="2">UPF0235 protein FDP22_03025</fullName>
    </recommendedName>
</protein>